<dbReference type="InterPro" id="IPR011256">
    <property type="entry name" value="Reg_factor_effector_dom_sf"/>
</dbReference>
<dbReference type="Gene3D" id="3.20.80.10">
    <property type="entry name" value="Regulatory factor, effector binding domain"/>
    <property type="match status" value="1"/>
</dbReference>
<dbReference type="InterPro" id="IPR010499">
    <property type="entry name" value="AraC_E-bd"/>
</dbReference>
<protein>
    <submittedName>
        <fullName evidence="2">AraC family transcriptional regulator</fullName>
    </submittedName>
</protein>
<dbReference type="SUPFAM" id="SSF55136">
    <property type="entry name" value="Probable bacterial effector-binding domain"/>
    <property type="match status" value="1"/>
</dbReference>
<evidence type="ECO:0000313" key="2">
    <source>
        <dbReference type="EMBL" id="SFW27193.1"/>
    </source>
</evidence>
<dbReference type="Proteomes" id="UP000182680">
    <property type="component" value="Unassembled WGS sequence"/>
</dbReference>
<comment type="caution">
    <text evidence="2">The sequence shown here is derived from an EMBL/GenBank/DDBJ whole genome shotgun (WGS) entry which is preliminary data.</text>
</comment>
<dbReference type="AlphaFoldDB" id="A0AA94HRB5"/>
<feature type="domain" description="AraC effector-binding" evidence="1">
    <location>
        <begin position="4"/>
        <end position="148"/>
    </location>
</feature>
<organism evidence="2 3">
    <name type="scientific">Desulfovibrio desulfuricans</name>
    <dbReference type="NCBI Taxonomy" id="876"/>
    <lineage>
        <taxon>Bacteria</taxon>
        <taxon>Pseudomonadati</taxon>
        <taxon>Thermodesulfobacteriota</taxon>
        <taxon>Desulfovibrionia</taxon>
        <taxon>Desulfovibrionales</taxon>
        <taxon>Desulfovibrionaceae</taxon>
        <taxon>Desulfovibrio</taxon>
    </lineage>
</organism>
<reference evidence="3" key="1">
    <citation type="submission" date="2016-11" db="EMBL/GenBank/DDBJ databases">
        <authorList>
            <person name="Jaros S."/>
            <person name="Januszkiewicz K."/>
            <person name="Wedrychowicz H."/>
        </authorList>
    </citation>
    <scope>NUCLEOTIDE SEQUENCE [LARGE SCALE GENOMIC DNA]</scope>
    <source>
        <strain evidence="3">DSM 7057</strain>
    </source>
</reference>
<sequence length="149" mass="16716">MDEFKATVVDFPATRLTGMKVRTSLAHAQQDCPAVWQRFGPRMPGIEGRQSFGVSIMLSAEEIEYWAAVEADGRELPADMGHVDVPAGTYVACRVPDLESIGIAYMFIFEKWLGSQETYAYNEQVPCFELYPPAWCPDVPFEIYVPLKG</sequence>
<evidence type="ECO:0000259" key="1">
    <source>
        <dbReference type="SMART" id="SM00871"/>
    </source>
</evidence>
<evidence type="ECO:0000313" key="3">
    <source>
        <dbReference type="Proteomes" id="UP000182680"/>
    </source>
</evidence>
<dbReference type="RefSeq" id="WP_072311361.1">
    <property type="nucleotide sequence ID" value="NZ_FPIW01000007.1"/>
</dbReference>
<name>A0AA94HRB5_DESDE</name>
<dbReference type="InterPro" id="IPR029441">
    <property type="entry name" value="Cass2"/>
</dbReference>
<proteinExistence type="predicted"/>
<accession>A0AA94HRB5</accession>
<dbReference type="SMART" id="SM00871">
    <property type="entry name" value="AraC_E_bind"/>
    <property type="match status" value="1"/>
</dbReference>
<dbReference type="EMBL" id="FPIW01000007">
    <property type="protein sequence ID" value="SFW27193.1"/>
    <property type="molecule type" value="Genomic_DNA"/>
</dbReference>
<dbReference type="Pfam" id="PF14526">
    <property type="entry name" value="Cass2"/>
    <property type="match status" value="1"/>
</dbReference>
<gene>
    <name evidence="2" type="ORF">SAMN02910291_00643</name>
</gene>